<dbReference type="Pfam" id="PF02498">
    <property type="entry name" value="Bro-N"/>
    <property type="match status" value="1"/>
</dbReference>
<comment type="caution">
    <text evidence="2">The sequence shown here is derived from an EMBL/GenBank/DDBJ whole genome shotgun (WGS) entry which is preliminary data.</text>
</comment>
<dbReference type="AlphaFoldDB" id="A0A7Y7YBX9"/>
<dbReference type="PROSITE" id="PS51750">
    <property type="entry name" value="BRO_N"/>
    <property type="match status" value="1"/>
</dbReference>
<dbReference type="Proteomes" id="UP000520592">
    <property type="component" value="Unassembled WGS sequence"/>
</dbReference>
<name>A0A7Y7YBX9_9PSED</name>
<evidence type="ECO:0000259" key="1">
    <source>
        <dbReference type="PROSITE" id="PS51750"/>
    </source>
</evidence>
<gene>
    <name evidence="2" type="ORF">HX876_13990</name>
</gene>
<accession>A0A7Y7YBX9</accession>
<evidence type="ECO:0000313" key="2">
    <source>
        <dbReference type="EMBL" id="NWC33508.1"/>
    </source>
</evidence>
<dbReference type="SMART" id="SM01040">
    <property type="entry name" value="Bro-N"/>
    <property type="match status" value="1"/>
</dbReference>
<dbReference type="EMBL" id="JACAQD010000014">
    <property type="protein sequence ID" value="NWC33508.1"/>
    <property type="molecule type" value="Genomic_DNA"/>
</dbReference>
<evidence type="ECO:0000313" key="3">
    <source>
        <dbReference type="Proteomes" id="UP000520592"/>
    </source>
</evidence>
<reference evidence="2 3" key="1">
    <citation type="submission" date="2020-04" db="EMBL/GenBank/DDBJ databases">
        <title>Molecular characterization of pseudomonads from Agaricus bisporus reveal novel blotch 2 pathogens in Western Europe.</title>
        <authorList>
            <person name="Taparia T."/>
            <person name="Krijger M."/>
            <person name="Haynes E."/>
            <person name="Elpinstone J.G."/>
            <person name="Noble R."/>
            <person name="Van Der Wolf J."/>
        </authorList>
    </citation>
    <scope>NUCLEOTIDE SEQUENCE [LARGE SCALE GENOMIC DNA]</scope>
    <source>
        <strain evidence="2 3">IPO3737</strain>
    </source>
</reference>
<dbReference type="PANTHER" id="PTHR36180:SF2">
    <property type="entry name" value="BRO FAMILY PROTEIN"/>
    <property type="match status" value="1"/>
</dbReference>
<dbReference type="RefSeq" id="WP_177062909.1">
    <property type="nucleotide sequence ID" value="NZ_JACAPB010000029.1"/>
</dbReference>
<dbReference type="InterPro" id="IPR003497">
    <property type="entry name" value="BRO_N_domain"/>
</dbReference>
<protein>
    <submittedName>
        <fullName evidence="2">Bro-N domain-containing protein</fullName>
    </submittedName>
</protein>
<sequence>MEKSIPEIQVDISLTPQVFTRHNLKLRALLLHDEAWFCARDIGHLMGIEWHERKAIKLDSDQRRLLSLQGNGGAEEHLMLSESGVYAMLVYHYLPENRHLRQWLTHQVLPMLRDQPQLALTQAPSLGLLEWNGGALSLLHWRKEPWIRLRDMPQVVPVSGCGSVW</sequence>
<feature type="domain" description="Bro-N" evidence="1">
    <location>
        <begin position="11"/>
        <end position="116"/>
    </location>
</feature>
<proteinExistence type="predicted"/>
<dbReference type="PANTHER" id="PTHR36180">
    <property type="entry name" value="DNA-BINDING PROTEIN-RELATED-RELATED"/>
    <property type="match status" value="1"/>
</dbReference>
<organism evidence="2 3">
    <name type="scientific">Pseudomonas gingeri</name>
    <dbReference type="NCBI Taxonomy" id="117681"/>
    <lineage>
        <taxon>Bacteria</taxon>
        <taxon>Pseudomonadati</taxon>
        <taxon>Pseudomonadota</taxon>
        <taxon>Gammaproteobacteria</taxon>
        <taxon>Pseudomonadales</taxon>
        <taxon>Pseudomonadaceae</taxon>
        <taxon>Pseudomonas</taxon>
    </lineage>
</organism>